<gene>
    <name evidence="1" type="ORF">E5K02_23925</name>
</gene>
<evidence type="ECO:0000313" key="1">
    <source>
        <dbReference type="EMBL" id="TGE21063.1"/>
    </source>
</evidence>
<dbReference type="OrthoDB" id="872894at2"/>
<comment type="caution">
    <text evidence="1">The sequence shown here is derived from an EMBL/GenBank/DDBJ whole genome shotgun (WGS) entry which is preliminary data.</text>
</comment>
<protein>
    <submittedName>
        <fullName evidence="1">DUF3891 family protein</fullName>
    </submittedName>
</protein>
<dbReference type="RefSeq" id="WP_135398808.1">
    <property type="nucleotide sequence ID" value="NZ_SRMB01000007.1"/>
</dbReference>
<reference evidence="1 2" key="1">
    <citation type="submission" date="2019-04" db="EMBL/GenBank/DDBJ databases">
        <authorList>
            <person name="Feng G."/>
            <person name="Zhang J."/>
            <person name="Zhu H."/>
        </authorList>
    </citation>
    <scope>NUCLEOTIDE SEQUENCE [LARGE SCALE GENOMIC DNA]</scope>
    <source>
        <strain evidence="1 2">9PBR-1</strain>
    </source>
</reference>
<dbReference type="AlphaFoldDB" id="A0A4Z0PW22"/>
<dbReference type="EMBL" id="SRMB01000007">
    <property type="protein sequence ID" value="TGE21063.1"/>
    <property type="molecule type" value="Genomic_DNA"/>
</dbReference>
<dbReference type="Proteomes" id="UP000298471">
    <property type="component" value="Unassembled WGS sequence"/>
</dbReference>
<evidence type="ECO:0000313" key="2">
    <source>
        <dbReference type="Proteomes" id="UP000298471"/>
    </source>
</evidence>
<name>A0A4Z0PW22_9BACT</name>
<accession>A0A4Z0PW22</accession>
<keyword evidence="2" id="KW-1185">Reference proteome</keyword>
<dbReference type="InterPro" id="IPR024992">
    <property type="entry name" value="DUF3891"/>
</dbReference>
<organism evidence="1 2">
    <name type="scientific">Hymenobacter metallicola</name>
    <dbReference type="NCBI Taxonomy" id="2563114"/>
    <lineage>
        <taxon>Bacteria</taxon>
        <taxon>Pseudomonadati</taxon>
        <taxon>Bacteroidota</taxon>
        <taxon>Cytophagia</taxon>
        <taxon>Cytophagales</taxon>
        <taxon>Hymenobacteraceae</taxon>
        <taxon>Hymenobacter</taxon>
    </lineage>
</organism>
<proteinExistence type="predicted"/>
<dbReference type="Pfam" id="PF13030">
    <property type="entry name" value="DUF3891"/>
    <property type="match status" value="1"/>
</dbReference>
<sequence>MIVRETPTSFICIDQHDHAQISGTLAAHWQPRYFEGTTWRPAVELAAAQHDRAWIPLDAAPIWNEAAQVPHSFLDYPPAPKVQHYQQGIDEVAQLAPYAALLCSLHYTAFPDLAKHAAGRAFLAAEAQRQQQLKRELQLTTPAQEADLAFHLQLVKFTDNLSLYVCLNEPGVRKEQEYPWFRQGIPSSDQFTFARQQLVQAAWHGPDTVELRPSPFPEVVPVRLRYRQVLKSRLATVGLRHSLQEAPVHEQEFQFISA</sequence>